<dbReference type="PANTHER" id="PTHR43875">
    <property type="entry name" value="MALTODEXTRIN IMPORT ATP-BINDING PROTEIN MSMX"/>
    <property type="match status" value="1"/>
</dbReference>
<dbReference type="FunFam" id="3.40.50.300:FF:000042">
    <property type="entry name" value="Maltose/maltodextrin ABC transporter, ATP-binding protein"/>
    <property type="match status" value="1"/>
</dbReference>
<dbReference type="PANTHER" id="PTHR43875:SF15">
    <property type="entry name" value="TREHALOSE IMPORT ATP-BINDING PROTEIN SUGC"/>
    <property type="match status" value="1"/>
</dbReference>
<dbReference type="InterPro" id="IPR003439">
    <property type="entry name" value="ABC_transporter-like_ATP-bd"/>
</dbReference>
<dbReference type="Pfam" id="PF00005">
    <property type="entry name" value="ABC_tran"/>
    <property type="match status" value="1"/>
</dbReference>
<evidence type="ECO:0000256" key="5">
    <source>
        <dbReference type="ARBA" id="ARBA00022967"/>
    </source>
</evidence>
<evidence type="ECO:0000256" key="4">
    <source>
        <dbReference type="ARBA" id="ARBA00022840"/>
    </source>
</evidence>
<dbReference type="SUPFAM" id="SSF50331">
    <property type="entry name" value="MOP-like"/>
    <property type="match status" value="1"/>
</dbReference>
<dbReference type="Gene3D" id="2.40.50.140">
    <property type="entry name" value="Nucleic acid-binding proteins"/>
    <property type="match status" value="1"/>
</dbReference>
<keyword evidence="6" id="KW-0472">Membrane</keyword>
<dbReference type="SMART" id="SM00382">
    <property type="entry name" value="AAA"/>
    <property type="match status" value="1"/>
</dbReference>
<accession>A0A7C1JNJ3</accession>
<evidence type="ECO:0000256" key="2">
    <source>
        <dbReference type="ARBA" id="ARBA00022475"/>
    </source>
</evidence>
<evidence type="ECO:0000256" key="3">
    <source>
        <dbReference type="ARBA" id="ARBA00022741"/>
    </source>
</evidence>
<dbReference type="Pfam" id="PF08402">
    <property type="entry name" value="TOBE_2"/>
    <property type="match status" value="1"/>
</dbReference>
<dbReference type="AlphaFoldDB" id="A0A7C1JNJ3"/>
<dbReference type="InterPro" id="IPR013611">
    <property type="entry name" value="Transp-assoc_OB_typ2"/>
</dbReference>
<dbReference type="Gene3D" id="2.40.50.100">
    <property type="match status" value="1"/>
</dbReference>
<dbReference type="SUPFAM" id="SSF52540">
    <property type="entry name" value="P-loop containing nucleoside triphosphate hydrolases"/>
    <property type="match status" value="1"/>
</dbReference>
<evidence type="ECO:0000256" key="1">
    <source>
        <dbReference type="ARBA" id="ARBA00022448"/>
    </source>
</evidence>
<organism evidence="8">
    <name type="scientific">Caldilinea aerophila</name>
    <dbReference type="NCBI Taxonomy" id="133453"/>
    <lineage>
        <taxon>Bacteria</taxon>
        <taxon>Bacillati</taxon>
        <taxon>Chloroflexota</taxon>
        <taxon>Caldilineae</taxon>
        <taxon>Caldilineales</taxon>
        <taxon>Caldilineaceae</taxon>
        <taxon>Caldilinea</taxon>
    </lineage>
</organism>
<dbReference type="Gene3D" id="3.40.50.300">
    <property type="entry name" value="P-loop containing nucleotide triphosphate hydrolases"/>
    <property type="match status" value="1"/>
</dbReference>
<keyword evidence="3" id="KW-0547">Nucleotide-binding</keyword>
<dbReference type="GO" id="GO:0055052">
    <property type="term" value="C:ATP-binding cassette (ABC) transporter complex, substrate-binding subunit-containing"/>
    <property type="evidence" value="ECO:0007669"/>
    <property type="project" value="TreeGrafter"/>
</dbReference>
<keyword evidence="2" id="KW-1003">Cell membrane</keyword>
<reference evidence="8" key="1">
    <citation type="journal article" date="2020" name="mSystems">
        <title>Genome- and Community-Level Interaction Insights into Carbon Utilization and Element Cycling Functions of Hydrothermarchaeota in Hydrothermal Sediment.</title>
        <authorList>
            <person name="Zhou Z."/>
            <person name="Liu Y."/>
            <person name="Xu W."/>
            <person name="Pan J."/>
            <person name="Luo Z.H."/>
            <person name="Li M."/>
        </authorList>
    </citation>
    <scope>NUCLEOTIDE SEQUENCE [LARGE SCALE GENOMIC DNA]</scope>
    <source>
        <strain evidence="8">SpSt-289</strain>
    </source>
</reference>
<dbReference type="GO" id="GO:0008643">
    <property type="term" value="P:carbohydrate transport"/>
    <property type="evidence" value="ECO:0007669"/>
    <property type="project" value="InterPro"/>
</dbReference>
<keyword evidence="5" id="KW-1278">Translocase</keyword>
<keyword evidence="4 8" id="KW-0067">ATP-binding</keyword>
<dbReference type="InterPro" id="IPR015855">
    <property type="entry name" value="ABC_transpr_MalK-like"/>
</dbReference>
<dbReference type="GO" id="GO:0016887">
    <property type="term" value="F:ATP hydrolysis activity"/>
    <property type="evidence" value="ECO:0007669"/>
    <property type="project" value="InterPro"/>
</dbReference>
<proteinExistence type="predicted"/>
<dbReference type="InterPro" id="IPR027417">
    <property type="entry name" value="P-loop_NTPase"/>
</dbReference>
<gene>
    <name evidence="8" type="ORF">ENQ20_04440</name>
</gene>
<dbReference type="PROSITE" id="PS50893">
    <property type="entry name" value="ABC_TRANSPORTER_2"/>
    <property type="match status" value="1"/>
</dbReference>
<dbReference type="GO" id="GO:0140359">
    <property type="term" value="F:ABC-type transporter activity"/>
    <property type="evidence" value="ECO:0007669"/>
    <property type="project" value="InterPro"/>
</dbReference>
<dbReference type="EMBL" id="DSMG01000051">
    <property type="protein sequence ID" value="HDX30725.1"/>
    <property type="molecule type" value="Genomic_DNA"/>
</dbReference>
<evidence type="ECO:0000313" key="8">
    <source>
        <dbReference type="EMBL" id="HDX30725.1"/>
    </source>
</evidence>
<name>A0A7C1JNJ3_9CHLR</name>
<dbReference type="InterPro" id="IPR003593">
    <property type="entry name" value="AAA+_ATPase"/>
</dbReference>
<dbReference type="InterPro" id="IPR047641">
    <property type="entry name" value="ABC_transpr_MalK/UgpC-like"/>
</dbReference>
<dbReference type="GO" id="GO:0005524">
    <property type="term" value="F:ATP binding"/>
    <property type="evidence" value="ECO:0007669"/>
    <property type="project" value="UniProtKB-KW"/>
</dbReference>
<sequence length="366" mass="40344">MAELRLEHIYKTYKGGVEAVKDLNLTVKDGEFLALLGPSGCGKTSTLRMIVGLEEITSGEMYIGGRLVNRLEPNQRNVALAFETYALYPPLSVFDNIAFCLRARSVPKHEIPRRVRRVAEMLDITDILDRKPAELGGGQKQRVSLARALVRDPDVFLMDEPLSHLDAALRAHMRIELKRLHAQTGRTTILVTHDQLEAVAMAQRIAVMNLGVLQQVGTFDEIYNHPVNEFVAGFIGEPPMNILPTRPVQEEGTLWLAALDGGFRLPLPDALRVKVERSNAQIIDLGVRPIHIGVLDPSSDAADALPAIVQTFESLGEEGQLAAQLGGSTVLVVTSPLLQLERGDPIKLRFRPDRVHLFDAATQQAL</sequence>
<evidence type="ECO:0000259" key="7">
    <source>
        <dbReference type="PROSITE" id="PS50893"/>
    </source>
</evidence>
<protein>
    <submittedName>
        <fullName evidence="8">ABC transporter ATP-binding protein</fullName>
    </submittedName>
</protein>
<dbReference type="CDD" id="cd03301">
    <property type="entry name" value="ABC_MalK_N"/>
    <property type="match status" value="1"/>
</dbReference>
<evidence type="ECO:0000256" key="6">
    <source>
        <dbReference type="ARBA" id="ARBA00023136"/>
    </source>
</evidence>
<keyword evidence="1" id="KW-0813">Transport</keyword>
<comment type="caution">
    <text evidence="8">The sequence shown here is derived from an EMBL/GenBank/DDBJ whole genome shotgun (WGS) entry which is preliminary data.</text>
</comment>
<feature type="domain" description="ABC transporter" evidence="7">
    <location>
        <begin position="4"/>
        <end position="235"/>
    </location>
</feature>
<dbReference type="InterPro" id="IPR012340">
    <property type="entry name" value="NA-bd_OB-fold"/>
</dbReference>
<dbReference type="InterPro" id="IPR008995">
    <property type="entry name" value="Mo/tungstate-bd_C_term_dom"/>
</dbReference>